<dbReference type="Pfam" id="PF04293">
    <property type="entry name" value="SpoVR"/>
    <property type="match status" value="1"/>
</dbReference>
<feature type="domain" description="SpoVR protein-like N-terminal" evidence="1">
    <location>
        <begin position="19"/>
        <end position="261"/>
    </location>
</feature>
<sequence length="338" mass="41015">LIDCHSPFIQRRERDVRSIQDEEEAERPVARLPSKEYMDSFINPQEFLEEQRKKLEEEKKKKRKFPEFPEKDLLLFLLENAPLEKWQRDILSIVREESYYFAPQGQTKIMNEGWATYWHSKIMTERCLKDAELIDYADHHAGTLGMRPGRINPYKIGVELFRDIEDRWNKGKFGKEYEECDTLAERRNWDRKLQRGKEKIFEVRKIYNDIGFIDTFLTEEFCQEQRLFTYRLNEKGRYYEISSREFQEIKRRLLFSLTNFGQPFIYVVDANYENRGDLYLKHRHEGIDLKVDYAKATLVNLQKIWRRPVYLETRVQEKGKLLSFDGREHREREIRVVS</sequence>
<dbReference type="PANTHER" id="PTHR30029">
    <property type="entry name" value="STAGE V SPORULATION PROTEIN R"/>
    <property type="match status" value="1"/>
</dbReference>
<dbReference type="EMBL" id="JACPRF010000370">
    <property type="protein sequence ID" value="MBI2877598.1"/>
    <property type="molecule type" value="Genomic_DNA"/>
</dbReference>
<feature type="domain" description="SpoVR-like C-terminal" evidence="2">
    <location>
        <begin position="263"/>
        <end position="313"/>
    </location>
</feature>
<name>A0A932CQF7_UNCTE</name>
<dbReference type="InterPro" id="IPR007390">
    <property type="entry name" value="Spore_V_R"/>
</dbReference>
<organism evidence="3 4">
    <name type="scientific">Tectimicrobiota bacterium</name>
    <dbReference type="NCBI Taxonomy" id="2528274"/>
    <lineage>
        <taxon>Bacteria</taxon>
        <taxon>Pseudomonadati</taxon>
        <taxon>Nitrospinota/Tectimicrobiota group</taxon>
        <taxon>Candidatus Tectimicrobiota</taxon>
    </lineage>
</organism>
<dbReference type="InterPro" id="IPR057008">
    <property type="entry name" value="SpoVR-like_C"/>
</dbReference>
<dbReference type="InterPro" id="IPR056174">
    <property type="entry name" value="SpoVR_N"/>
</dbReference>
<dbReference type="Pfam" id="PF24755">
    <property type="entry name" value="SpoVR_C"/>
    <property type="match status" value="1"/>
</dbReference>
<comment type="caution">
    <text evidence="3">The sequence shown here is derived from an EMBL/GenBank/DDBJ whole genome shotgun (WGS) entry which is preliminary data.</text>
</comment>
<reference evidence="3" key="1">
    <citation type="submission" date="2020-07" db="EMBL/GenBank/DDBJ databases">
        <title>Huge and variable diversity of episymbiotic CPR bacteria and DPANN archaea in groundwater ecosystems.</title>
        <authorList>
            <person name="He C.Y."/>
            <person name="Keren R."/>
            <person name="Whittaker M."/>
            <person name="Farag I.F."/>
            <person name="Doudna J."/>
            <person name="Cate J.H.D."/>
            <person name="Banfield J.F."/>
        </authorList>
    </citation>
    <scope>NUCLEOTIDE SEQUENCE</scope>
    <source>
        <strain evidence="3">NC_groundwater_672_Ag_B-0.1um_62_36</strain>
    </source>
</reference>
<evidence type="ECO:0000259" key="1">
    <source>
        <dbReference type="Pfam" id="PF04293"/>
    </source>
</evidence>
<dbReference type="Proteomes" id="UP000769766">
    <property type="component" value="Unassembled WGS sequence"/>
</dbReference>
<evidence type="ECO:0000313" key="3">
    <source>
        <dbReference type="EMBL" id="MBI2877598.1"/>
    </source>
</evidence>
<evidence type="ECO:0000259" key="2">
    <source>
        <dbReference type="Pfam" id="PF24755"/>
    </source>
</evidence>
<evidence type="ECO:0000313" key="4">
    <source>
        <dbReference type="Proteomes" id="UP000769766"/>
    </source>
</evidence>
<protein>
    <submittedName>
        <fullName evidence="3">SpoVR family protein</fullName>
    </submittedName>
</protein>
<gene>
    <name evidence="3" type="ORF">HYY20_12025</name>
</gene>
<proteinExistence type="predicted"/>
<accession>A0A932CQF7</accession>
<dbReference type="PANTHER" id="PTHR30029:SF2">
    <property type="entry name" value="STAGE V SPORULATION PROTEIN R"/>
    <property type="match status" value="1"/>
</dbReference>
<feature type="non-terminal residue" evidence="3">
    <location>
        <position position="1"/>
    </location>
</feature>
<dbReference type="AlphaFoldDB" id="A0A932CQF7"/>